<proteinExistence type="predicted"/>
<sequence>MTSQADGRHQTESDEPSGPPPCPSLQRLAIKKSAEMAMSTDVQQRAALRAQIRDLPALDKETMLRLVREHVEDAMSLLVVQDALAVTIGDVESGLKVFHLLELGSEEWRAMGRFLRLANIHQLTPDTGLPLVLKAHSLPDPEAFHQLPLAMAIYRLFGHLLSREGITLRGARVGGLRLALLQAENGAYRIGWRQRGVEFRVVPLGELPAGHPYGEGYKRTDPVIRHQGGFPLGGLYPSFTAFLLRGLLGWGNPMVSNAMSVDLGNDAGRYRSLLAADVSESDGIVTECRSDDSMDAPPDYCLLISGFRPTETVAASMCIRFSYYDPIHAELCTTEWRRGRYSDPLHLRFPVSVPLWRSAVQRFGLEDDIVIDT</sequence>
<keyword evidence="3" id="KW-1185">Reference proteome</keyword>
<evidence type="ECO:0000313" key="3">
    <source>
        <dbReference type="Proteomes" id="UP000041254"/>
    </source>
</evidence>
<organism evidence="2 3">
    <name type="scientific">Vitrella brassicaformis (strain CCMP3155)</name>
    <dbReference type="NCBI Taxonomy" id="1169540"/>
    <lineage>
        <taxon>Eukaryota</taxon>
        <taxon>Sar</taxon>
        <taxon>Alveolata</taxon>
        <taxon>Colpodellida</taxon>
        <taxon>Vitrellaceae</taxon>
        <taxon>Vitrella</taxon>
    </lineage>
</organism>
<feature type="region of interest" description="Disordered" evidence="1">
    <location>
        <begin position="1"/>
        <end position="24"/>
    </location>
</feature>
<dbReference type="EMBL" id="CDMY01000310">
    <property type="protein sequence ID" value="CEM01787.1"/>
    <property type="molecule type" value="Genomic_DNA"/>
</dbReference>
<accession>A0A0G4EU46</accession>
<dbReference type="VEuPathDB" id="CryptoDB:Vbra_20852"/>
<feature type="compositionally biased region" description="Basic and acidic residues" evidence="1">
    <location>
        <begin position="1"/>
        <end position="12"/>
    </location>
</feature>
<dbReference type="AlphaFoldDB" id="A0A0G4EU46"/>
<dbReference type="PhylomeDB" id="A0A0G4EU46"/>
<reference evidence="2 3" key="1">
    <citation type="submission" date="2014-11" db="EMBL/GenBank/DDBJ databases">
        <authorList>
            <person name="Zhu J."/>
            <person name="Qi W."/>
            <person name="Song R."/>
        </authorList>
    </citation>
    <scope>NUCLEOTIDE SEQUENCE [LARGE SCALE GENOMIC DNA]</scope>
</reference>
<dbReference type="InParanoid" id="A0A0G4EU46"/>
<dbReference type="Proteomes" id="UP000041254">
    <property type="component" value="Unassembled WGS sequence"/>
</dbReference>
<evidence type="ECO:0000313" key="2">
    <source>
        <dbReference type="EMBL" id="CEM01787.1"/>
    </source>
</evidence>
<evidence type="ECO:0000256" key="1">
    <source>
        <dbReference type="SAM" id="MobiDB-lite"/>
    </source>
</evidence>
<gene>
    <name evidence="2" type="ORF">Vbra_20852</name>
</gene>
<protein>
    <submittedName>
        <fullName evidence="2">Uncharacterized protein</fullName>
    </submittedName>
</protein>
<name>A0A0G4EU46_VITBC</name>